<dbReference type="SMART" id="SM00825">
    <property type="entry name" value="PKS_KS"/>
    <property type="match status" value="1"/>
</dbReference>
<dbReference type="GO" id="GO:0004315">
    <property type="term" value="F:3-oxoacyl-[acyl-carrier-protein] synthase activity"/>
    <property type="evidence" value="ECO:0007669"/>
    <property type="project" value="TreeGrafter"/>
</dbReference>
<dbReference type="Pfam" id="PF02801">
    <property type="entry name" value="Ketoacyl-synt_C"/>
    <property type="match status" value="1"/>
</dbReference>
<evidence type="ECO:0000256" key="1">
    <source>
        <dbReference type="ARBA" id="ARBA00008467"/>
    </source>
</evidence>
<comment type="similarity">
    <text evidence="1 3">Belongs to the thiolase-like superfamily. Beta-ketoacyl-ACP synthases family.</text>
</comment>
<protein>
    <submittedName>
        <fullName evidence="5">Beta-ketoacyl synthase</fullName>
    </submittedName>
</protein>
<dbReference type="GO" id="GO:0006633">
    <property type="term" value="P:fatty acid biosynthetic process"/>
    <property type="evidence" value="ECO:0007669"/>
    <property type="project" value="TreeGrafter"/>
</dbReference>
<dbReference type="InterPro" id="IPR016039">
    <property type="entry name" value="Thiolase-like"/>
</dbReference>
<proteinExistence type="inferred from homology"/>
<dbReference type="InterPro" id="IPR020841">
    <property type="entry name" value="PKS_Beta-ketoAc_synthase_dom"/>
</dbReference>
<dbReference type="PANTHER" id="PTHR11712">
    <property type="entry name" value="POLYKETIDE SYNTHASE-RELATED"/>
    <property type="match status" value="1"/>
</dbReference>
<evidence type="ECO:0000259" key="4">
    <source>
        <dbReference type="PROSITE" id="PS52004"/>
    </source>
</evidence>
<dbReference type="InterPro" id="IPR014030">
    <property type="entry name" value="Ketoacyl_synth_N"/>
</dbReference>
<evidence type="ECO:0000256" key="2">
    <source>
        <dbReference type="ARBA" id="ARBA00022679"/>
    </source>
</evidence>
<reference evidence="5 6" key="1">
    <citation type="submission" date="2017-10" db="EMBL/GenBank/DDBJ databases">
        <title>Genomics of the genus Arcobacter.</title>
        <authorList>
            <person name="Perez-Cataluna A."/>
            <person name="Figueras M.J."/>
        </authorList>
    </citation>
    <scope>NUCLEOTIDE SEQUENCE [LARGE SCALE GENOMIC DNA]</scope>
    <source>
        <strain evidence="5 6">CECT 7835</strain>
    </source>
</reference>
<name>A0AAX2A7F6_9BACT</name>
<evidence type="ECO:0000313" key="6">
    <source>
        <dbReference type="Proteomes" id="UP000289193"/>
    </source>
</evidence>
<dbReference type="InterPro" id="IPR014031">
    <property type="entry name" value="Ketoacyl_synth_C"/>
</dbReference>
<evidence type="ECO:0000313" key="5">
    <source>
        <dbReference type="EMBL" id="RXK09517.1"/>
    </source>
</evidence>
<dbReference type="GO" id="GO:0005829">
    <property type="term" value="C:cytosol"/>
    <property type="evidence" value="ECO:0007669"/>
    <property type="project" value="TreeGrafter"/>
</dbReference>
<dbReference type="Pfam" id="PF00109">
    <property type="entry name" value="ketoacyl-synt"/>
    <property type="match status" value="1"/>
</dbReference>
<dbReference type="Gene3D" id="3.40.47.10">
    <property type="match status" value="1"/>
</dbReference>
<dbReference type="SUPFAM" id="SSF53901">
    <property type="entry name" value="Thiolase-like"/>
    <property type="match status" value="2"/>
</dbReference>
<dbReference type="InterPro" id="IPR000794">
    <property type="entry name" value="Beta-ketoacyl_synthase"/>
</dbReference>
<dbReference type="EMBL" id="PDKM01000005">
    <property type="protein sequence ID" value="RXK09517.1"/>
    <property type="molecule type" value="Genomic_DNA"/>
</dbReference>
<dbReference type="PROSITE" id="PS52004">
    <property type="entry name" value="KS3_2"/>
    <property type="match status" value="1"/>
</dbReference>
<comment type="caution">
    <text evidence="5">The sequence shown here is derived from an EMBL/GenBank/DDBJ whole genome shotgun (WGS) entry which is preliminary data.</text>
</comment>
<sequence>MLNAYITGTSLVCNIGDNKQDIISNLKKLSFKNYKEYLEELFKEKTFYKIYNYDYSKEERFQKILEKVVLEAIKEAKLSKEEQEDLHIFLGSTSMEMGTNEEFKNNYDKSTCNFEFKDIGNGAIGEYVKKILNSKHKPLLFSTACTSSVNALAYAAKMIEKKKIKRAIVIGFELFNKSTLGGFSSLMLLSKSKIYRPFDKNSDGIILGEACSAIVLEDKKRDEKDFRYICSSNVCDNYSETTSDPSGVPIFEAMNQSLEKANLKIEDIDCIKAHATGSENNNSSEAKALSLLFEKYKSKTKVTALKPIIGHTLGACGTNEITLMLEAIKNGFLPATFGFEEPIEDLAFTPILENQTCKEKQTILLNYIAFGGNNSSIILSNKA</sequence>
<dbReference type="PANTHER" id="PTHR11712:SF336">
    <property type="entry name" value="3-OXOACYL-[ACYL-CARRIER-PROTEIN] SYNTHASE, MITOCHONDRIAL"/>
    <property type="match status" value="1"/>
</dbReference>
<accession>A0AAX2A7F6</accession>
<organism evidence="5 6">
    <name type="scientific">Halarcobacter bivalviorum</name>
    <dbReference type="NCBI Taxonomy" id="663364"/>
    <lineage>
        <taxon>Bacteria</taxon>
        <taxon>Pseudomonadati</taxon>
        <taxon>Campylobacterota</taxon>
        <taxon>Epsilonproteobacteria</taxon>
        <taxon>Campylobacterales</taxon>
        <taxon>Arcobacteraceae</taxon>
        <taxon>Halarcobacter</taxon>
    </lineage>
</organism>
<evidence type="ECO:0000256" key="3">
    <source>
        <dbReference type="RuleBase" id="RU003694"/>
    </source>
</evidence>
<keyword evidence="6" id="KW-1185">Reference proteome</keyword>
<gene>
    <name evidence="5" type="ORF">CRV05_09410</name>
</gene>
<feature type="domain" description="Ketosynthase family 3 (KS3)" evidence="4">
    <location>
        <begin position="1"/>
        <end position="381"/>
    </location>
</feature>
<dbReference type="AlphaFoldDB" id="A0AAX2A7F6"/>
<keyword evidence="2 3" id="KW-0808">Transferase</keyword>
<dbReference type="Proteomes" id="UP000289193">
    <property type="component" value="Unassembled WGS sequence"/>
</dbReference>